<protein>
    <submittedName>
        <fullName evidence="2">YheU family protein</fullName>
    </submittedName>
</protein>
<dbReference type="Pfam" id="PF06794">
    <property type="entry name" value="UPF0270"/>
    <property type="match status" value="1"/>
</dbReference>
<proteinExistence type="inferred from homology"/>
<dbReference type="SUPFAM" id="SSF118001">
    <property type="entry name" value="YehU-like"/>
    <property type="match status" value="1"/>
</dbReference>
<dbReference type="Proteomes" id="UP000262073">
    <property type="component" value="Chromosome"/>
</dbReference>
<dbReference type="PIRSF" id="PIRSF006169">
    <property type="entry name" value="UCP006169"/>
    <property type="match status" value="1"/>
</dbReference>
<keyword evidence="3" id="KW-1185">Reference proteome</keyword>
<sequence>MIIPIASLEADTLHSIAESFVLREGTDYGEIEASFEEKVAQVVAQLHSGEVVLVFSELHETVDIRHRDAVTSGDESGEID</sequence>
<dbReference type="Gene3D" id="1.10.10.610">
    <property type="entry name" value="YehU-like"/>
    <property type="match status" value="1"/>
</dbReference>
<evidence type="ECO:0000313" key="2">
    <source>
        <dbReference type="EMBL" id="AXR04995.1"/>
    </source>
</evidence>
<evidence type="ECO:0000256" key="1">
    <source>
        <dbReference type="ARBA" id="ARBA00006450"/>
    </source>
</evidence>
<comment type="similarity">
    <text evidence="1">Belongs to the UPF0270 family.</text>
</comment>
<dbReference type="RefSeq" id="WP_108567725.1">
    <property type="nucleotide sequence ID" value="NZ_CP031769.1"/>
</dbReference>
<dbReference type="EMBL" id="CP031769">
    <property type="protein sequence ID" value="AXR04995.1"/>
    <property type="molecule type" value="Genomic_DNA"/>
</dbReference>
<name>A0A346NHI8_9ALTE</name>
<dbReference type="AlphaFoldDB" id="A0A346NHI8"/>
<dbReference type="OrthoDB" id="6120729at2"/>
<reference evidence="2 3" key="1">
    <citation type="submission" date="2018-08" db="EMBL/GenBank/DDBJ databases">
        <title>Salinimonas sediminis sp. nov., a piezophilic bacterium isolated from a deep-sea sediment sample from the New Britain Trench.</title>
        <authorList>
            <person name="Cao J."/>
        </authorList>
    </citation>
    <scope>NUCLEOTIDE SEQUENCE [LARGE SCALE GENOMIC DNA]</scope>
    <source>
        <strain evidence="2 3">N102</strain>
    </source>
</reference>
<dbReference type="InterPro" id="IPR010648">
    <property type="entry name" value="UPF0270"/>
</dbReference>
<dbReference type="NCBIfam" id="NF003438">
    <property type="entry name" value="PRK04966.1"/>
    <property type="match status" value="1"/>
</dbReference>
<dbReference type="KEGG" id="salm:D0Y50_00595"/>
<gene>
    <name evidence="2" type="ORF">D0Y50_00595</name>
</gene>
<organism evidence="2 3">
    <name type="scientific">Salinimonas sediminis</name>
    <dbReference type="NCBI Taxonomy" id="2303538"/>
    <lineage>
        <taxon>Bacteria</taxon>
        <taxon>Pseudomonadati</taxon>
        <taxon>Pseudomonadota</taxon>
        <taxon>Gammaproteobacteria</taxon>
        <taxon>Alteromonadales</taxon>
        <taxon>Alteromonadaceae</taxon>
        <taxon>Alteromonas/Salinimonas group</taxon>
        <taxon>Salinimonas</taxon>
    </lineage>
</organism>
<accession>A0A346NHI8</accession>
<evidence type="ECO:0000313" key="3">
    <source>
        <dbReference type="Proteomes" id="UP000262073"/>
    </source>
</evidence>
<dbReference type="InterPro" id="IPR036685">
    <property type="entry name" value="YehU-like_sf"/>
</dbReference>